<keyword evidence="8" id="KW-0808">Transferase</keyword>
<dbReference type="GO" id="GO:0008168">
    <property type="term" value="F:methyltransferase activity"/>
    <property type="evidence" value="ECO:0007669"/>
    <property type="project" value="UniProtKB-KW"/>
</dbReference>
<dbReference type="PROSITE" id="PS51471">
    <property type="entry name" value="FE2OG_OXY"/>
    <property type="match status" value="1"/>
</dbReference>
<evidence type="ECO:0000256" key="2">
    <source>
        <dbReference type="ARBA" id="ARBA00022723"/>
    </source>
</evidence>
<gene>
    <name evidence="8" type="ORF">L484_015626</name>
</gene>
<dbReference type="KEGG" id="mnt:21398712"/>
<name>W9RLC8_9ROSA</name>
<dbReference type="Pfam" id="PF03171">
    <property type="entry name" value="2OG-FeII_Oxy"/>
    <property type="match status" value="1"/>
</dbReference>
<dbReference type="GO" id="GO:0032259">
    <property type="term" value="P:methylation"/>
    <property type="evidence" value="ECO:0007669"/>
    <property type="project" value="UniProtKB-KW"/>
</dbReference>
<keyword evidence="3" id="KW-0847">Vitamin C</keyword>
<dbReference type="Gene3D" id="2.60.120.330">
    <property type="entry name" value="B-lactam Antibiotic, Isopenicillin N Synthase, Chain"/>
    <property type="match status" value="1"/>
</dbReference>
<dbReference type="GO" id="GO:0031418">
    <property type="term" value="F:L-ascorbic acid binding"/>
    <property type="evidence" value="ECO:0007669"/>
    <property type="project" value="UniProtKB-KW"/>
</dbReference>
<reference evidence="9" key="1">
    <citation type="submission" date="2013-01" db="EMBL/GenBank/DDBJ databases">
        <title>Draft Genome Sequence of a Mulberry Tree, Morus notabilis C.K. Schneid.</title>
        <authorList>
            <person name="He N."/>
            <person name="Zhao S."/>
        </authorList>
    </citation>
    <scope>NUCLEOTIDE SEQUENCE</scope>
</reference>
<dbReference type="Pfam" id="PF14226">
    <property type="entry name" value="DIOX_N"/>
    <property type="match status" value="1"/>
</dbReference>
<comment type="similarity">
    <text evidence="1 6">Belongs to the iron/ascorbate-dependent oxidoreductase family.</text>
</comment>
<proteinExistence type="inferred from homology"/>
<evidence type="ECO:0000313" key="9">
    <source>
        <dbReference type="Proteomes" id="UP000030645"/>
    </source>
</evidence>
<keyword evidence="2 6" id="KW-0479">Metal-binding</keyword>
<dbReference type="InterPro" id="IPR044861">
    <property type="entry name" value="IPNS-like_FE2OG_OXY"/>
</dbReference>
<dbReference type="EMBL" id="KE344357">
    <property type="protein sequence ID" value="EXB58292.1"/>
    <property type="molecule type" value="Genomic_DNA"/>
</dbReference>
<evidence type="ECO:0000256" key="1">
    <source>
        <dbReference type="ARBA" id="ARBA00008056"/>
    </source>
</evidence>
<dbReference type="PANTHER" id="PTHR47991">
    <property type="entry name" value="OXOGLUTARATE/IRON-DEPENDENT DIOXYGENASE"/>
    <property type="match status" value="1"/>
</dbReference>
<dbReference type="Proteomes" id="UP000030645">
    <property type="component" value="Unassembled WGS sequence"/>
</dbReference>
<keyword evidence="8" id="KW-0489">Methyltransferase</keyword>
<organism evidence="8 9">
    <name type="scientific">Morus notabilis</name>
    <dbReference type="NCBI Taxonomy" id="981085"/>
    <lineage>
        <taxon>Eukaryota</taxon>
        <taxon>Viridiplantae</taxon>
        <taxon>Streptophyta</taxon>
        <taxon>Embryophyta</taxon>
        <taxon>Tracheophyta</taxon>
        <taxon>Spermatophyta</taxon>
        <taxon>Magnoliopsida</taxon>
        <taxon>eudicotyledons</taxon>
        <taxon>Gunneridae</taxon>
        <taxon>Pentapetalae</taxon>
        <taxon>rosids</taxon>
        <taxon>fabids</taxon>
        <taxon>Rosales</taxon>
        <taxon>Moraceae</taxon>
        <taxon>Moreae</taxon>
        <taxon>Morus</taxon>
    </lineage>
</organism>
<evidence type="ECO:0000313" key="8">
    <source>
        <dbReference type="EMBL" id="EXB58292.1"/>
    </source>
</evidence>
<dbReference type="eggNOG" id="KOG0143">
    <property type="taxonomic scope" value="Eukaryota"/>
</dbReference>
<dbReference type="InterPro" id="IPR050295">
    <property type="entry name" value="Plant_2OG-oxidoreductases"/>
</dbReference>
<feature type="domain" description="Fe2OG dioxygenase" evidence="7">
    <location>
        <begin position="208"/>
        <end position="308"/>
    </location>
</feature>
<dbReference type="FunFam" id="2.60.120.330:FF:000001">
    <property type="entry name" value="Protein SRG1"/>
    <property type="match status" value="1"/>
</dbReference>
<dbReference type="SUPFAM" id="SSF51197">
    <property type="entry name" value="Clavaminate synthase-like"/>
    <property type="match status" value="1"/>
</dbReference>
<keyword evidence="9" id="KW-1185">Reference proteome</keyword>
<evidence type="ECO:0000256" key="4">
    <source>
        <dbReference type="ARBA" id="ARBA00023002"/>
    </source>
</evidence>
<dbReference type="InterPro" id="IPR027443">
    <property type="entry name" value="IPNS-like_sf"/>
</dbReference>
<protein>
    <submittedName>
        <fullName evidence="8">Codeine O-demethylase</fullName>
    </submittedName>
</protein>
<dbReference type="STRING" id="981085.W9RLC8"/>
<dbReference type="OrthoDB" id="288590at2759"/>
<evidence type="ECO:0000259" key="7">
    <source>
        <dbReference type="PROSITE" id="PS51471"/>
    </source>
</evidence>
<dbReference type="InterPro" id="IPR005123">
    <property type="entry name" value="Oxoglu/Fe-dep_dioxygenase_dom"/>
</dbReference>
<sequence>MASSVPILSDFESSISVQELIKKPLITVPQQYVRFDRPPVTDLFDNAYSIEPIPTIDMNNFVVAAGETVDLELEKLHSACKNWGIFQLVNGVSPSLLEKLKHEVEAFFKLPLEEKMKYKIRPGDVEGYGTVNRTDDQKVDWSDRVYMILNPITKRKPYLFPELPSSLRTTLESYYTALQKLAMTLFGLLGKALKIDQEHVMKDLFEDGMQSMRMTYYPPCPQPELVVGISPHSDPTGITILHQLNGVNGLQIKKDGVWIPVNFLQDALMVNVGDILEIMSNGAYKSIEHRVMANSSKERISVAVFFSPKYEADIGPSASLVNPQNPPLFKRIGMEKYVVDFISRRKLDGKSFLEKMRIKNGENTNNNIS</sequence>
<evidence type="ECO:0000256" key="6">
    <source>
        <dbReference type="RuleBase" id="RU003682"/>
    </source>
</evidence>
<evidence type="ECO:0000256" key="5">
    <source>
        <dbReference type="ARBA" id="ARBA00023004"/>
    </source>
</evidence>
<dbReference type="InterPro" id="IPR026992">
    <property type="entry name" value="DIOX_N"/>
</dbReference>
<dbReference type="GO" id="GO:0046872">
    <property type="term" value="F:metal ion binding"/>
    <property type="evidence" value="ECO:0007669"/>
    <property type="project" value="UniProtKB-KW"/>
</dbReference>
<keyword evidence="4 6" id="KW-0560">Oxidoreductase</keyword>
<keyword evidence="5 6" id="KW-0408">Iron</keyword>
<dbReference type="AlphaFoldDB" id="W9RLC8"/>
<accession>W9RLC8</accession>
<dbReference type="GO" id="GO:0016491">
    <property type="term" value="F:oxidoreductase activity"/>
    <property type="evidence" value="ECO:0007669"/>
    <property type="project" value="UniProtKB-KW"/>
</dbReference>
<evidence type="ECO:0000256" key="3">
    <source>
        <dbReference type="ARBA" id="ARBA00022896"/>
    </source>
</evidence>